<accession>A0A8H3EGM4</accession>
<keyword evidence="3" id="KW-1185">Reference proteome</keyword>
<name>A0A8H3EGM4_9LECA</name>
<dbReference type="SUPFAM" id="SSF118310">
    <property type="entry name" value="AN1-like Zinc finger"/>
    <property type="match status" value="1"/>
</dbReference>
<feature type="compositionally biased region" description="Polar residues" evidence="1">
    <location>
        <begin position="704"/>
        <end position="717"/>
    </location>
</feature>
<evidence type="ECO:0000256" key="1">
    <source>
        <dbReference type="SAM" id="MobiDB-lite"/>
    </source>
</evidence>
<dbReference type="InterPro" id="IPR035896">
    <property type="entry name" value="AN1-like_Znf"/>
</dbReference>
<feature type="region of interest" description="Disordered" evidence="1">
    <location>
        <begin position="704"/>
        <end position="742"/>
    </location>
</feature>
<dbReference type="Proteomes" id="UP000664169">
    <property type="component" value="Unassembled WGS sequence"/>
</dbReference>
<reference evidence="2" key="1">
    <citation type="submission" date="2021-03" db="EMBL/GenBank/DDBJ databases">
        <authorList>
            <person name="Tagirdzhanova G."/>
        </authorList>
    </citation>
    <scope>NUCLEOTIDE SEQUENCE</scope>
</reference>
<proteinExistence type="predicted"/>
<gene>
    <name evidence="2" type="ORF">GOMPHAMPRED_000435</name>
</gene>
<evidence type="ECO:0000313" key="3">
    <source>
        <dbReference type="Proteomes" id="UP000664169"/>
    </source>
</evidence>
<feature type="region of interest" description="Disordered" evidence="1">
    <location>
        <begin position="53"/>
        <end position="77"/>
    </location>
</feature>
<feature type="compositionally biased region" description="Polar residues" evidence="1">
    <location>
        <begin position="729"/>
        <end position="739"/>
    </location>
</feature>
<protein>
    <submittedName>
        <fullName evidence="2">Uncharacterized protein</fullName>
    </submittedName>
</protein>
<dbReference type="EMBL" id="CAJPDQ010000001">
    <property type="protein sequence ID" value="CAF9903617.1"/>
    <property type="molecule type" value="Genomic_DNA"/>
</dbReference>
<feature type="region of interest" description="Disordered" evidence="1">
    <location>
        <begin position="583"/>
        <end position="605"/>
    </location>
</feature>
<sequence>MLTTTIRDAALEGDDGNMVPELLPNEQHPGNTIPYVHDDDRTFDLEMNNLAREEPQGWSLSSSSSSEHNLPPVEPSLQPSLQAVDEEQAPQEHEARSIRVQLPDMEMDLEEDAANTLPTVRPPLTGIEACIDRIIRNPILVRDSSGRPDTFIYIGRLCLQNQALEDQMQDYFCSHPILVERSKLEALNSPYFNKCFDGMYQTRKWKSLSEKAALHVLPPGIKYIINMTPEIEGLEAVQSLQDLSCPFGVLHWMKSRARWSTRGALVGGLDENDDEVQPGDIAMEYSCIRHVKSIERFMTALQGIDPKFDSAPKIYTAVMVSKAWGIQGSHPLIDYTACWLFANYNFVEAFPETVLKMADVLKCAALCQDSFSVLVGEAALDSSITHPFNDGKTAYERVRGDIEEDWLSRIQHARNSFVDRVKDVFNSLAGERMEWVASLHTIRDMRLTIRRSGRSSEVDNFLHLLKRFIRGAIYKLLCDEYLWINQPHEENSTQGDDLYPHGIGGKVWSTLRAPERIFTARFWKVMAKCYLKADNSDYLTNQSVIRTYFLDRGLSSNCIEYERGSLMERITIKSLIEAVPAQNPNGNASTSVSNQSRGKNMSNAQKVERSLSSLKQIVSTSSNESPFQVQHSQGNVLPLRIPSFGESTAHDHSRPLLAACSSLGCMKIFTLPSLPSVCLGCQRDYCQGHVEQDQHGCHAPRTGWITQRQKRQPSPSFETEETDQDVKSNEITNDPTHSIPTRDRKSLSLIQEILHSAVQHIQMVARQMLSGAPGGNLGTLDNSSRIAYTLSCLTEDEIKFLPLWAEGLDDGTGGVFGEHVPSTNEEDLGYKSNGRHLVTRSEGSDYSFVSETVDSTVNTSTIAHDGHRDTLPRKQVIAVDEMDSSSSEGGWSYIQDSVDIKGKNRAAPCTQEGSEVASTLGALEDASVIDLGITSGTTSVDTSTIDQEDMEILSSIDDDTSSAGTIQEAEIQDDADFGDSEDFYDDDDDDDMGMVFDDDLTLSSQAPVLEAQIEAPSSKPFTTSLWDTSKSMAHVSYVYKDEPDHDFMTRP</sequence>
<dbReference type="OrthoDB" id="5371510at2759"/>
<comment type="caution">
    <text evidence="2">The sequence shown here is derived from an EMBL/GenBank/DDBJ whole genome shotgun (WGS) entry which is preliminary data.</text>
</comment>
<evidence type="ECO:0000313" key="2">
    <source>
        <dbReference type="EMBL" id="CAF9903617.1"/>
    </source>
</evidence>
<organism evidence="2 3">
    <name type="scientific">Gomphillus americanus</name>
    <dbReference type="NCBI Taxonomy" id="1940652"/>
    <lineage>
        <taxon>Eukaryota</taxon>
        <taxon>Fungi</taxon>
        <taxon>Dikarya</taxon>
        <taxon>Ascomycota</taxon>
        <taxon>Pezizomycotina</taxon>
        <taxon>Lecanoromycetes</taxon>
        <taxon>OSLEUM clade</taxon>
        <taxon>Ostropomycetidae</taxon>
        <taxon>Ostropales</taxon>
        <taxon>Graphidaceae</taxon>
        <taxon>Gomphilloideae</taxon>
        <taxon>Gomphillus</taxon>
    </lineage>
</organism>
<dbReference type="AlphaFoldDB" id="A0A8H3EGM4"/>
<dbReference type="Gene3D" id="4.10.1110.10">
    <property type="entry name" value="AN1-like Zinc finger"/>
    <property type="match status" value="1"/>
</dbReference>